<feature type="region of interest" description="Disordered" evidence="1">
    <location>
        <begin position="324"/>
        <end position="392"/>
    </location>
</feature>
<gene>
    <name evidence="4" type="ORF">DKX38_017900</name>
</gene>
<evidence type="ECO:0000256" key="1">
    <source>
        <dbReference type="SAM" id="MobiDB-lite"/>
    </source>
</evidence>
<dbReference type="InterPro" id="IPR045117">
    <property type="entry name" value="ATXN2-like"/>
</dbReference>
<keyword evidence="5" id="KW-1185">Reference proteome</keyword>
<dbReference type="EMBL" id="VDCV01000011">
    <property type="protein sequence ID" value="KAB5534814.1"/>
    <property type="molecule type" value="Genomic_DNA"/>
</dbReference>
<dbReference type="GO" id="GO:0010494">
    <property type="term" value="C:cytoplasmic stress granule"/>
    <property type="evidence" value="ECO:0007669"/>
    <property type="project" value="TreeGrafter"/>
</dbReference>
<keyword evidence="2" id="KW-0812">Transmembrane</keyword>
<name>A0A5N5KWI6_9ROSI</name>
<proteinExistence type="predicted"/>
<dbReference type="GO" id="GO:0034063">
    <property type="term" value="P:stress granule assembly"/>
    <property type="evidence" value="ECO:0007669"/>
    <property type="project" value="TreeGrafter"/>
</dbReference>
<dbReference type="Pfam" id="PF14438">
    <property type="entry name" value="SM-ATX"/>
    <property type="match status" value="1"/>
</dbReference>
<feature type="compositionally biased region" description="Polar residues" evidence="1">
    <location>
        <begin position="371"/>
        <end position="392"/>
    </location>
</feature>
<reference evidence="5" key="1">
    <citation type="journal article" date="2019" name="Gigascience">
        <title>De novo genome assembly of the endangered Acer yangbiense, a plant species with extremely small populations endemic to Yunnan Province, China.</title>
        <authorList>
            <person name="Yang J."/>
            <person name="Wariss H.M."/>
            <person name="Tao L."/>
            <person name="Zhang R."/>
            <person name="Yun Q."/>
            <person name="Hollingsworth P."/>
            <person name="Dao Z."/>
            <person name="Luo G."/>
            <person name="Guo H."/>
            <person name="Ma Y."/>
            <person name="Sun W."/>
        </authorList>
    </citation>
    <scope>NUCLEOTIDE SEQUENCE [LARGE SCALE GENOMIC DNA]</scope>
    <source>
        <strain evidence="5">cv. br00</strain>
    </source>
</reference>
<feature type="region of interest" description="Disordered" evidence="1">
    <location>
        <begin position="212"/>
        <end position="241"/>
    </location>
</feature>
<evidence type="ECO:0000313" key="5">
    <source>
        <dbReference type="Proteomes" id="UP000326939"/>
    </source>
</evidence>
<organism evidence="4 5">
    <name type="scientific">Salix brachista</name>
    <dbReference type="NCBI Taxonomy" id="2182728"/>
    <lineage>
        <taxon>Eukaryota</taxon>
        <taxon>Viridiplantae</taxon>
        <taxon>Streptophyta</taxon>
        <taxon>Embryophyta</taxon>
        <taxon>Tracheophyta</taxon>
        <taxon>Spermatophyta</taxon>
        <taxon>Magnoliopsida</taxon>
        <taxon>eudicotyledons</taxon>
        <taxon>Gunneridae</taxon>
        <taxon>Pentapetalae</taxon>
        <taxon>rosids</taxon>
        <taxon>fabids</taxon>
        <taxon>Malpighiales</taxon>
        <taxon>Salicaceae</taxon>
        <taxon>Saliceae</taxon>
        <taxon>Salix</taxon>
    </lineage>
</organism>
<dbReference type="GO" id="GO:0003729">
    <property type="term" value="F:mRNA binding"/>
    <property type="evidence" value="ECO:0007669"/>
    <property type="project" value="TreeGrafter"/>
</dbReference>
<dbReference type="PANTHER" id="PTHR12854:SF12">
    <property type="entry name" value="POLYADENYLATE-BINDING PROTEIN INTERACTING PROTEIN"/>
    <property type="match status" value="1"/>
</dbReference>
<keyword evidence="2" id="KW-0472">Membrane</keyword>
<evidence type="ECO:0000256" key="2">
    <source>
        <dbReference type="SAM" id="Phobius"/>
    </source>
</evidence>
<feature type="domain" description="Ataxin 2 SM" evidence="3">
    <location>
        <begin position="16"/>
        <end position="113"/>
    </location>
</feature>
<comment type="caution">
    <text evidence="4">The sequence shown here is derived from an EMBL/GenBank/DDBJ whole genome shotgun (WGS) entry which is preliminary data.</text>
</comment>
<keyword evidence="2" id="KW-1133">Transmembrane helix</keyword>
<feature type="transmembrane region" description="Helical" evidence="2">
    <location>
        <begin position="55"/>
        <end position="76"/>
    </location>
</feature>
<evidence type="ECO:0000313" key="4">
    <source>
        <dbReference type="EMBL" id="KAB5534814.1"/>
    </source>
</evidence>
<accession>A0A5N5KWI6</accession>
<dbReference type="Proteomes" id="UP000326939">
    <property type="component" value="Chromosome 11"/>
</dbReference>
<sequence>MGYKNRAEAETEACLNEALLFATMCIIGRPVDVHIRDGSVYSGTFHTASFDKENVYNSVSVFVLYSICLCNGGVVLKEARLTKKGKSGANLANGSVIETLIILSTDIVQVVAKGVLFPTDGITGNISGGNVEAAVTNAPSSEVVATEAKKSNKFTVEKKIFNHNRSLVKNKNGNSHGLMPTKAGKGPEGRKMPPNQIGKTMAFDHGERDGVHIPKREASSGDSVNGRQTRDDGSQGEQGQYKQNFDFQTVKSADEVHSPNAIKEKACLLLPVKSYDTTSENVCYKIPMMALYDEMHLAGPHDSEAKPLAEGQVAVKLLSSAVSCNPDSDLTKPDSQYCGRPASGGTTSPSSVCAGVSTPSNPMLDAPSEPHCSSSENSTGVVSPQISESNRSSKAFKLNPGAKKFSPSFSNPSSVNAATVPIVASMAYIPSNSPVVPVASVQPELGIPFAPRSSVPAKFPPYSNLTAVNGGNGSQFSQPVAGHMETRMQPLRHAGQYHAVQAASSYAPPNSQSVMVRRLGQVVYVQPVTHDLVPSPAAISTVSARPLLTPYQVQYPKHQGGAAGQTMQFCVAPSFVSGQQPFAVPSHIPFLQPPIPFQFQDLILSSAPSFHEHTPQ</sequence>
<protein>
    <recommendedName>
        <fullName evidence="3">Ataxin 2 SM domain-containing protein</fullName>
    </recommendedName>
</protein>
<evidence type="ECO:0000259" key="3">
    <source>
        <dbReference type="Pfam" id="PF14438"/>
    </source>
</evidence>
<feature type="region of interest" description="Disordered" evidence="1">
    <location>
        <begin position="167"/>
        <end position="192"/>
    </location>
</feature>
<dbReference type="InterPro" id="IPR025852">
    <property type="entry name" value="SM_dom_ATX"/>
</dbReference>
<feature type="compositionally biased region" description="Polar residues" evidence="1">
    <location>
        <begin position="344"/>
        <end position="361"/>
    </location>
</feature>
<dbReference type="PANTHER" id="PTHR12854">
    <property type="entry name" value="ATAXIN 2-RELATED"/>
    <property type="match status" value="1"/>
</dbReference>
<dbReference type="AlphaFoldDB" id="A0A5N5KWI6"/>